<comment type="subcellular location">
    <subcellularLocation>
        <location evidence="1">Virion</location>
    </subcellularLocation>
</comment>
<sequence>MTNQTTKTGSNAGKQTNKPKSGGNSGRSAPVARGTSSVKRGPRISPKGDGGVIVANSEFVTDVADDGTIGALDLNPGLATFPWLCRTAQNYESYKFRKLVYRFTPTCSSATAGIIVMAVDYDSTDGPPADKQAISSYGGNVRGNVWNKLSLNVHPKPQPLWFFVSQDPNTINPPNTDIKLYNIGKMFYGVFNGATTGTVVGELSVDYEVEFRDPQTNSPLGPSAYIAGTITAGNTTSNIYANTPITSNADILLGVNRITFKTGGQYLLSTTFATMNGVGQSTPLDLRNIFNLSLTVNGTTTPLGWADTSGVSSLNATQASVSISGFITVNVPNGAYLTFAPTAAAIAMSTLWHYKTRIANYYNKLG</sequence>
<evidence type="ECO:0000313" key="9">
    <source>
        <dbReference type="EMBL" id="QDH87399.1"/>
    </source>
</evidence>
<feature type="region of interest" description="Disordered" evidence="7">
    <location>
        <begin position="1"/>
        <end position="51"/>
    </location>
</feature>
<dbReference type="InterPro" id="IPR000937">
    <property type="entry name" value="Capsid_prot_S-dom_vir"/>
</dbReference>
<dbReference type="SUPFAM" id="SSF88633">
    <property type="entry name" value="Positive stranded ssRNA viruses"/>
    <property type="match status" value="1"/>
</dbReference>
<evidence type="ECO:0000256" key="4">
    <source>
        <dbReference type="ARBA" id="ARBA00022561"/>
    </source>
</evidence>
<protein>
    <recommendedName>
        <fullName evidence="3">Capsid protein</fullName>
    </recommendedName>
</protein>
<evidence type="ECO:0000256" key="1">
    <source>
        <dbReference type="ARBA" id="ARBA00004328"/>
    </source>
</evidence>
<dbReference type="GO" id="GO:0005198">
    <property type="term" value="F:structural molecule activity"/>
    <property type="evidence" value="ECO:0007669"/>
    <property type="project" value="InterPro"/>
</dbReference>
<evidence type="ECO:0000256" key="6">
    <source>
        <dbReference type="ARBA" id="ARBA00023060"/>
    </source>
</evidence>
<keyword evidence="5" id="KW-0946">Virion</keyword>
<gene>
    <name evidence="9" type="ORF">H4Bulk47240_000001</name>
</gene>
<feature type="domain" description="Icosahedral viral capsid protein S" evidence="8">
    <location>
        <begin position="28"/>
        <end position="216"/>
    </location>
</feature>
<keyword evidence="6" id="KW-1142">T=3 icosahedral capsid protein</keyword>
<dbReference type="GO" id="GO:0039617">
    <property type="term" value="C:T=3 icosahedral viral capsid"/>
    <property type="evidence" value="ECO:0007669"/>
    <property type="project" value="UniProtKB-KW"/>
</dbReference>
<dbReference type="EMBL" id="MN033347">
    <property type="protein sequence ID" value="QDH87399.1"/>
    <property type="molecule type" value="Genomic_DNA"/>
</dbReference>
<feature type="compositionally biased region" description="Polar residues" evidence="7">
    <location>
        <begin position="1"/>
        <end position="19"/>
    </location>
</feature>
<name>A0A514D1B0_9VIRU</name>
<dbReference type="InterPro" id="IPR029053">
    <property type="entry name" value="Viral_coat"/>
</dbReference>
<reference evidence="9" key="1">
    <citation type="submission" date="2019-05" db="EMBL/GenBank/DDBJ databases">
        <title>Metatranscriptomic reconstruction reveals RNA viruses with the potential to shape carbon cycling in soil.</title>
        <authorList>
            <person name="Starr E.P."/>
            <person name="Nuccio E."/>
            <person name="Pett-Ridge J."/>
            <person name="Banfield J.F."/>
            <person name="Firestone M.K."/>
        </authorList>
    </citation>
    <scope>NUCLEOTIDE SEQUENCE</scope>
    <source>
        <strain evidence="9">H4_Bulk_47_scaffold_240</strain>
    </source>
</reference>
<evidence type="ECO:0000256" key="3">
    <source>
        <dbReference type="ARBA" id="ARBA00018091"/>
    </source>
</evidence>
<organism evidence="9">
    <name type="scientific">Riboviria sp</name>
    <dbReference type="NCBI Taxonomy" id="2585031"/>
    <lineage>
        <taxon>Viruses</taxon>
        <taxon>Riboviria</taxon>
    </lineage>
</organism>
<comment type="similarity">
    <text evidence="2">Belongs to the icosahedral plant coat protein family.</text>
</comment>
<dbReference type="Pfam" id="PF00729">
    <property type="entry name" value="Viral_coat"/>
    <property type="match status" value="1"/>
</dbReference>
<evidence type="ECO:0000256" key="7">
    <source>
        <dbReference type="SAM" id="MobiDB-lite"/>
    </source>
</evidence>
<dbReference type="PRINTS" id="PR00233">
    <property type="entry name" value="ICOSAHEDRAL"/>
</dbReference>
<proteinExistence type="inferred from homology"/>
<evidence type="ECO:0000256" key="5">
    <source>
        <dbReference type="ARBA" id="ARBA00022844"/>
    </source>
</evidence>
<dbReference type="Gene3D" id="2.60.120.20">
    <property type="match status" value="1"/>
</dbReference>
<accession>A0A514D1B0</accession>
<evidence type="ECO:0000259" key="8">
    <source>
        <dbReference type="Pfam" id="PF00729"/>
    </source>
</evidence>
<evidence type="ECO:0000256" key="2">
    <source>
        <dbReference type="ARBA" id="ARBA00007446"/>
    </source>
</evidence>
<keyword evidence="4" id="KW-0167">Capsid protein</keyword>